<dbReference type="Proteomes" id="UP000054485">
    <property type="component" value="Unassembled WGS sequence"/>
</dbReference>
<dbReference type="AlphaFoldDB" id="A0A0D0A6A1"/>
<dbReference type="InParanoid" id="A0A0D0A6A1"/>
<name>A0A0D0A6A1_9AGAM</name>
<protein>
    <submittedName>
        <fullName evidence="1">Uncharacterized protein</fullName>
    </submittedName>
</protein>
<proteinExistence type="predicted"/>
<organism evidence="1 2">
    <name type="scientific">Suillus luteus UH-Slu-Lm8-n1</name>
    <dbReference type="NCBI Taxonomy" id="930992"/>
    <lineage>
        <taxon>Eukaryota</taxon>
        <taxon>Fungi</taxon>
        <taxon>Dikarya</taxon>
        <taxon>Basidiomycota</taxon>
        <taxon>Agaricomycotina</taxon>
        <taxon>Agaricomycetes</taxon>
        <taxon>Agaricomycetidae</taxon>
        <taxon>Boletales</taxon>
        <taxon>Suillineae</taxon>
        <taxon>Suillaceae</taxon>
        <taxon>Suillus</taxon>
    </lineage>
</organism>
<sequence length="70" mass="7718">MEIVIECETRTSLVSHQLIMCGQAERCSISGTCDLGLPTAADSGFRVLLPLLASDCCRYIMSHRLHMPHV</sequence>
<accession>A0A0D0A6A1</accession>
<evidence type="ECO:0000313" key="1">
    <source>
        <dbReference type="EMBL" id="KIK45630.1"/>
    </source>
</evidence>
<reference evidence="1 2" key="1">
    <citation type="submission" date="2014-04" db="EMBL/GenBank/DDBJ databases">
        <authorList>
            <consortium name="DOE Joint Genome Institute"/>
            <person name="Kuo A."/>
            <person name="Ruytinx J."/>
            <person name="Rineau F."/>
            <person name="Colpaert J."/>
            <person name="Kohler A."/>
            <person name="Nagy L.G."/>
            <person name="Floudas D."/>
            <person name="Copeland A."/>
            <person name="Barry K.W."/>
            <person name="Cichocki N."/>
            <person name="Veneault-Fourrey C."/>
            <person name="LaButti K."/>
            <person name="Lindquist E.A."/>
            <person name="Lipzen A."/>
            <person name="Lundell T."/>
            <person name="Morin E."/>
            <person name="Murat C."/>
            <person name="Sun H."/>
            <person name="Tunlid A."/>
            <person name="Henrissat B."/>
            <person name="Grigoriev I.V."/>
            <person name="Hibbett D.S."/>
            <person name="Martin F."/>
            <person name="Nordberg H.P."/>
            <person name="Cantor M.N."/>
            <person name="Hua S.X."/>
        </authorList>
    </citation>
    <scope>NUCLEOTIDE SEQUENCE [LARGE SCALE GENOMIC DNA]</scope>
    <source>
        <strain evidence="1 2">UH-Slu-Lm8-n1</strain>
    </source>
</reference>
<evidence type="ECO:0000313" key="2">
    <source>
        <dbReference type="Proteomes" id="UP000054485"/>
    </source>
</evidence>
<dbReference type="EMBL" id="KN835170">
    <property type="protein sequence ID" value="KIK45630.1"/>
    <property type="molecule type" value="Genomic_DNA"/>
</dbReference>
<keyword evidence="2" id="KW-1185">Reference proteome</keyword>
<dbReference type="HOGENOM" id="CLU_2759505_0_0_1"/>
<reference evidence="2" key="2">
    <citation type="submission" date="2015-01" db="EMBL/GenBank/DDBJ databases">
        <title>Evolutionary Origins and Diversification of the Mycorrhizal Mutualists.</title>
        <authorList>
            <consortium name="DOE Joint Genome Institute"/>
            <consortium name="Mycorrhizal Genomics Consortium"/>
            <person name="Kohler A."/>
            <person name="Kuo A."/>
            <person name="Nagy L.G."/>
            <person name="Floudas D."/>
            <person name="Copeland A."/>
            <person name="Barry K.W."/>
            <person name="Cichocki N."/>
            <person name="Veneault-Fourrey C."/>
            <person name="LaButti K."/>
            <person name="Lindquist E.A."/>
            <person name="Lipzen A."/>
            <person name="Lundell T."/>
            <person name="Morin E."/>
            <person name="Murat C."/>
            <person name="Riley R."/>
            <person name="Ohm R."/>
            <person name="Sun H."/>
            <person name="Tunlid A."/>
            <person name="Henrissat B."/>
            <person name="Grigoriev I.V."/>
            <person name="Hibbett D.S."/>
            <person name="Martin F."/>
        </authorList>
    </citation>
    <scope>NUCLEOTIDE SEQUENCE [LARGE SCALE GENOMIC DNA]</scope>
    <source>
        <strain evidence="2">UH-Slu-Lm8-n1</strain>
    </source>
</reference>
<gene>
    <name evidence="1" type="ORF">CY34DRAFT_509373</name>
</gene>